<accession>A0A7N0TC94</accession>
<dbReference type="GO" id="GO:0004857">
    <property type="term" value="F:enzyme inhibitor activity"/>
    <property type="evidence" value="ECO:0007669"/>
    <property type="project" value="InterPro"/>
</dbReference>
<keyword evidence="3" id="KW-0964">Secreted</keyword>
<evidence type="ECO:0000256" key="6">
    <source>
        <dbReference type="ARBA" id="ARBA00038471"/>
    </source>
</evidence>
<evidence type="ECO:0000256" key="4">
    <source>
        <dbReference type="ARBA" id="ARBA00022729"/>
    </source>
</evidence>
<evidence type="ECO:0000256" key="5">
    <source>
        <dbReference type="ARBA" id="ARBA00023157"/>
    </source>
</evidence>
<keyword evidence="4 7" id="KW-0732">Signal</keyword>
<dbReference type="EnsemblPlants" id="Kaladp0032s0010.1.v1.1">
    <property type="protein sequence ID" value="Kaladp0032s0010.1.v1.1.CDS.1"/>
    <property type="gene ID" value="Kaladp0032s0010.v1.1"/>
</dbReference>
<comment type="similarity">
    <text evidence="6">Belongs to the PMEI family.</text>
</comment>
<feature type="domain" description="Pectinesterase inhibitor" evidence="8">
    <location>
        <begin position="30"/>
        <end position="189"/>
    </location>
</feature>
<name>A0A7N0TC94_KALFE</name>
<dbReference type="SUPFAM" id="SSF101148">
    <property type="entry name" value="Plant invertase/pectin methylesterase inhibitor"/>
    <property type="match status" value="1"/>
</dbReference>
<dbReference type="Proteomes" id="UP000594263">
    <property type="component" value="Unplaced"/>
</dbReference>
<dbReference type="PANTHER" id="PTHR31080:SF87">
    <property type="entry name" value="PECTINESTERASE INHIBITOR 7"/>
    <property type="match status" value="1"/>
</dbReference>
<dbReference type="PANTHER" id="PTHR31080">
    <property type="entry name" value="PECTINESTERASE INHIBITOR-LIKE"/>
    <property type="match status" value="1"/>
</dbReference>
<dbReference type="GO" id="GO:0048046">
    <property type="term" value="C:apoplast"/>
    <property type="evidence" value="ECO:0007669"/>
    <property type="project" value="UniProtKB-SubCell"/>
</dbReference>
<reference evidence="9" key="1">
    <citation type="submission" date="2021-01" db="UniProtKB">
        <authorList>
            <consortium name="EnsemblPlants"/>
        </authorList>
    </citation>
    <scope>IDENTIFICATION</scope>
</reference>
<dbReference type="FunFam" id="1.20.140.40:FF:000006">
    <property type="entry name" value="Pectinesterase inhibitor 3"/>
    <property type="match status" value="1"/>
</dbReference>
<keyword evidence="2" id="KW-0052">Apoplast</keyword>
<evidence type="ECO:0000256" key="1">
    <source>
        <dbReference type="ARBA" id="ARBA00004271"/>
    </source>
</evidence>
<comment type="subcellular location">
    <subcellularLocation>
        <location evidence="1">Secreted</location>
        <location evidence="1">Extracellular space</location>
        <location evidence="1">Apoplast</location>
    </subcellularLocation>
</comment>
<keyword evidence="5" id="KW-1015">Disulfide bond</keyword>
<feature type="signal peptide" evidence="7">
    <location>
        <begin position="1"/>
        <end position="25"/>
    </location>
</feature>
<evidence type="ECO:0000313" key="9">
    <source>
        <dbReference type="EnsemblPlants" id="Kaladp0032s0010.1.v1.1.CDS.1"/>
    </source>
</evidence>
<organism evidence="9 10">
    <name type="scientific">Kalanchoe fedtschenkoi</name>
    <name type="common">Lavender scallops</name>
    <name type="synonym">South American air plant</name>
    <dbReference type="NCBI Taxonomy" id="63787"/>
    <lineage>
        <taxon>Eukaryota</taxon>
        <taxon>Viridiplantae</taxon>
        <taxon>Streptophyta</taxon>
        <taxon>Embryophyta</taxon>
        <taxon>Tracheophyta</taxon>
        <taxon>Spermatophyta</taxon>
        <taxon>Magnoliopsida</taxon>
        <taxon>eudicotyledons</taxon>
        <taxon>Gunneridae</taxon>
        <taxon>Pentapetalae</taxon>
        <taxon>Saxifragales</taxon>
        <taxon>Crassulaceae</taxon>
        <taxon>Kalanchoe</taxon>
    </lineage>
</organism>
<evidence type="ECO:0000256" key="2">
    <source>
        <dbReference type="ARBA" id="ARBA00022523"/>
    </source>
</evidence>
<dbReference type="OMA" id="GNQICAI"/>
<evidence type="ECO:0000259" key="8">
    <source>
        <dbReference type="SMART" id="SM00856"/>
    </source>
</evidence>
<keyword evidence="10" id="KW-1185">Reference proteome</keyword>
<dbReference type="InterPro" id="IPR006501">
    <property type="entry name" value="Pectinesterase_inhib_dom"/>
</dbReference>
<dbReference type="CDD" id="cd15798">
    <property type="entry name" value="PMEI-like_3"/>
    <property type="match status" value="1"/>
</dbReference>
<sequence length="198" mass="21254">MAGNQICAITIPILILCVASSAALAQTTKQPMSFINLSCRATLYRTLCVQSLSVYAASINRSPHRLTHTALLVSLAKAKSAKSYVSLMTKTKGLGRGDREALKDCLENIGAAEGRIRGSIQEMGLLGRASKREFQWHLSNVQTWVSAALTSENTCIDGLGEGGVSRNVNAKITPMLENAKQVTSNALALINKFVAPEY</sequence>
<dbReference type="InterPro" id="IPR051955">
    <property type="entry name" value="PME_Inhibitor"/>
</dbReference>
<feature type="chain" id="PRO_5029902887" description="Pectinesterase inhibitor domain-containing protein" evidence="7">
    <location>
        <begin position="26"/>
        <end position="198"/>
    </location>
</feature>
<proteinExistence type="inferred from homology"/>
<dbReference type="Gramene" id="Kaladp0032s0010.1.v1.1">
    <property type="protein sequence ID" value="Kaladp0032s0010.1.v1.1.CDS.1"/>
    <property type="gene ID" value="Kaladp0032s0010.v1.1"/>
</dbReference>
<evidence type="ECO:0000313" key="10">
    <source>
        <dbReference type="Proteomes" id="UP000594263"/>
    </source>
</evidence>
<dbReference type="SMART" id="SM00856">
    <property type="entry name" value="PMEI"/>
    <property type="match status" value="1"/>
</dbReference>
<protein>
    <recommendedName>
        <fullName evidence="8">Pectinesterase inhibitor domain-containing protein</fullName>
    </recommendedName>
</protein>
<evidence type="ECO:0000256" key="7">
    <source>
        <dbReference type="SAM" id="SignalP"/>
    </source>
</evidence>
<dbReference type="Pfam" id="PF04043">
    <property type="entry name" value="PMEI"/>
    <property type="match status" value="1"/>
</dbReference>
<dbReference type="AlphaFoldDB" id="A0A7N0TC94"/>
<dbReference type="InterPro" id="IPR035513">
    <property type="entry name" value="Invertase/methylesterase_inhib"/>
</dbReference>
<dbReference type="NCBIfam" id="TIGR01614">
    <property type="entry name" value="PME_inhib"/>
    <property type="match status" value="1"/>
</dbReference>
<dbReference type="Gene3D" id="1.20.140.40">
    <property type="entry name" value="Invertase/pectin methylesterase inhibitor family protein"/>
    <property type="match status" value="1"/>
</dbReference>
<evidence type="ECO:0000256" key="3">
    <source>
        <dbReference type="ARBA" id="ARBA00022525"/>
    </source>
</evidence>